<proteinExistence type="predicted"/>
<evidence type="ECO:0000313" key="2">
    <source>
        <dbReference type="Proteomes" id="UP000019184"/>
    </source>
</evidence>
<reference evidence="1 2" key="1">
    <citation type="journal article" date="2014" name="ISME J.">
        <title>Candidatus Competibacter-lineage genomes retrieved from metagenomes reveal functional metabolic diversity.</title>
        <authorList>
            <person name="McIlroy S.J."/>
            <person name="Albertsen M."/>
            <person name="Andresen E.K."/>
            <person name="Saunders A.M."/>
            <person name="Kristiansen R."/>
            <person name="Stokholm-Bjerregaard M."/>
            <person name="Nielsen K.L."/>
            <person name="Nielsen P.H."/>
        </authorList>
    </citation>
    <scope>NUCLEOTIDE SEQUENCE [LARGE SCALE GENOMIC DNA]</scope>
    <source>
        <strain evidence="1 2">Run_B_J11</strain>
    </source>
</reference>
<evidence type="ECO:0000313" key="1">
    <source>
        <dbReference type="EMBL" id="CDH46099.1"/>
    </source>
</evidence>
<sequence length="162" mass="17700">MQASFGQSATALQEFEHHTQSLETEWGAFIHQSLEALHSTGQETAQSVESALIAAINQHSQEFAGAVEHTVTGPLTEGAQQVMDAARDELENQVKHLISEIGQHFNDTLSQISQELTQSTSSSSEVRELLKPVFDDRQRLTDPITQVVKSVQQVAATVGIHV</sequence>
<name>A0A7U7J3F7_9GAMM</name>
<comment type="caution">
    <text evidence="1">The sequence shown here is derived from an EMBL/GenBank/DDBJ whole genome shotgun (WGS) entry which is preliminary data.</text>
</comment>
<gene>
    <name evidence="1" type="ORF">BN874_340059</name>
</gene>
<dbReference type="Proteomes" id="UP000019184">
    <property type="component" value="Unassembled WGS sequence"/>
</dbReference>
<protein>
    <submittedName>
        <fullName evidence="1">Uncharacterized protein</fullName>
    </submittedName>
</protein>
<dbReference type="AlphaFoldDB" id="A0A7U7J3F7"/>
<dbReference type="EMBL" id="CBTK010000248">
    <property type="protein sequence ID" value="CDH46099.1"/>
    <property type="molecule type" value="Genomic_DNA"/>
</dbReference>
<organism evidence="1 2">
    <name type="scientific">Candidatus Contendobacter odensis Run_B_J11</name>
    <dbReference type="NCBI Taxonomy" id="1400861"/>
    <lineage>
        <taxon>Bacteria</taxon>
        <taxon>Pseudomonadati</taxon>
        <taxon>Pseudomonadota</taxon>
        <taxon>Gammaproteobacteria</taxon>
        <taxon>Candidatus Competibacteraceae</taxon>
        <taxon>Candidatus Contendibacter</taxon>
    </lineage>
</organism>
<accession>A0A7U7J3F7</accession>
<dbReference type="RefSeq" id="WP_051497857.1">
    <property type="nucleotide sequence ID" value="NZ_CBTK010000248.1"/>
</dbReference>
<keyword evidence="2" id="KW-1185">Reference proteome</keyword>